<keyword evidence="1" id="KW-0472">Membrane</keyword>
<feature type="transmembrane region" description="Helical" evidence="1">
    <location>
        <begin position="120"/>
        <end position="139"/>
    </location>
</feature>
<evidence type="ECO:0000256" key="1">
    <source>
        <dbReference type="SAM" id="Phobius"/>
    </source>
</evidence>
<protein>
    <submittedName>
        <fullName evidence="2">Uncharacterized protein</fullName>
    </submittedName>
</protein>
<accession>A0A165PQ04</accession>
<dbReference type="InParanoid" id="A0A165PQ04"/>
<dbReference type="Proteomes" id="UP000077266">
    <property type="component" value="Unassembled WGS sequence"/>
</dbReference>
<dbReference type="EMBL" id="KV425888">
    <property type="protein sequence ID" value="KZW02503.1"/>
    <property type="molecule type" value="Genomic_DNA"/>
</dbReference>
<proteinExistence type="predicted"/>
<evidence type="ECO:0000313" key="3">
    <source>
        <dbReference type="Proteomes" id="UP000077266"/>
    </source>
</evidence>
<keyword evidence="1" id="KW-1133">Transmembrane helix</keyword>
<organism evidence="2 3">
    <name type="scientific">Exidia glandulosa HHB12029</name>
    <dbReference type="NCBI Taxonomy" id="1314781"/>
    <lineage>
        <taxon>Eukaryota</taxon>
        <taxon>Fungi</taxon>
        <taxon>Dikarya</taxon>
        <taxon>Basidiomycota</taxon>
        <taxon>Agaricomycotina</taxon>
        <taxon>Agaricomycetes</taxon>
        <taxon>Auriculariales</taxon>
        <taxon>Exidiaceae</taxon>
        <taxon>Exidia</taxon>
    </lineage>
</organism>
<keyword evidence="3" id="KW-1185">Reference proteome</keyword>
<feature type="transmembrane region" description="Helical" evidence="1">
    <location>
        <begin position="25"/>
        <end position="44"/>
    </location>
</feature>
<dbReference type="OrthoDB" id="2940333at2759"/>
<name>A0A165PQ04_EXIGL</name>
<sequence length="256" mass="27894">MFFGILLPQVVFALRTWAIWRRRRCITIGLLALALAAIATELYFTTANIDRETASSPAGRVDVPAQEHLPHHPSQPVAIWIIVSVVDLCLMVLSLIQCVQHAKYRSSSATVATIIYRDGILFIVAAFAISMAYLLVTFLPTGSSIFMISRCARSFVSLADKLNTLNPPRLSLQYCLYTILACRVILHLRAIVVGTQAEETIDCSTFIAVARSTQSTSLAVAIAEVGASQARGTVAWFGHGLLEEGEESSVLVIGRD</sequence>
<gene>
    <name evidence="2" type="ORF">EXIGLDRAFT_458869</name>
</gene>
<keyword evidence="1" id="KW-0812">Transmembrane</keyword>
<reference evidence="2 3" key="1">
    <citation type="journal article" date="2016" name="Mol. Biol. Evol.">
        <title>Comparative Genomics of Early-Diverging Mushroom-Forming Fungi Provides Insights into the Origins of Lignocellulose Decay Capabilities.</title>
        <authorList>
            <person name="Nagy L.G."/>
            <person name="Riley R."/>
            <person name="Tritt A."/>
            <person name="Adam C."/>
            <person name="Daum C."/>
            <person name="Floudas D."/>
            <person name="Sun H."/>
            <person name="Yadav J.S."/>
            <person name="Pangilinan J."/>
            <person name="Larsson K.H."/>
            <person name="Matsuura K."/>
            <person name="Barry K."/>
            <person name="Labutti K."/>
            <person name="Kuo R."/>
            <person name="Ohm R.A."/>
            <person name="Bhattacharya S.S."/>
            <person name="Shirouzu T."/>
            <person name="Yoshinaga Y."/>
            <person name="Martin F.M."/>
            <person name="Grigoriev I.V."/>
            <person name="Hibbett D.S."/>
        </authorList>
    </citation>
    <scope>NUCLEOTIDE SEQUENCE [LARGE SCALE GENOMIC DNA]</scope>
    <source>
        <strain evidence="2 3">HHB12029</strain>
    </source>
</reference>
<feature type="transmembrane region" description="Helical" evidence="1">
    <location>
        <begin position="77"/>
        <end position="99"/>
    </location>
</feature>
<dbReference type="AlphaFoldDB" id="A0A165PQ04"/>
<evidence type="ECO:0000313" key="2">
    <source>
        <dbReference type="EMBL" id="KZW02503.1"/>
    </source>
</evidence>